<evidence type="ECO:0000313" key="1">
    <source>
        <dbReference type="EMBL" id="GIQ89742.1"/>
    </source>
</evidence>
<reference evidence="1 2" key="1">
    <citation type="journal article" date="2018" name="PLoS ONE">
        <title>The draft genome of Kipferlia bialata reveals reductive genome evolution in fornicate parasites.</title>
        <authorList>
            <person name="Tanifuji G."/>
            <person name="Takabayashi S."/>
            <person name="Kume K."/>
            <person name="Takagi M."/>
            <person name="Nakayama T."/>
            <person name="Kamikawa R."/>
            <person name="Inagaki Y."/>
            <person name="Hashimoto T."/>
        </authorList>
    </citation>
    <scope>NUCLEOTIDE SEQUENCE [LARGE SCALE GENOMIC DNA]</scope>
    <source>
        <strain evidence="1">NY0173</strain>
    </source>
</reference>
<organism evidence="1 2">
    <name type="scientific">Kipferlia bialata</name>
    <dbReference type="NCBI Taxonomy" id="797122"/>
    <lineage>
        <taxon>Eukaryota</taxon>
        <taxon>Metamonada</taxon>
        <taxon>Carpediemonas-like organisms</taxon>
        <taxon>Kipferlia</taxon>
    </lineage>
</organism>
<name>A0A9K3GNS9_9EUKA</name>
<feature type="non-terminal residue" evidence="1">
    <location>
        <position position="1"/>
    </location>
</feature>
<accession>A0A9K3GNS9</accession>
<proteinExistence type="predicted"/>
<comment type="caution">
    <text evidence="1">The sequence shown here is derived from an EMBL/GenBank/DDBJ whole genome shotgun (WGS) entry which is preliminary data.</text>
</comment>
<gene>
    <name evidence="1" type="ORF">KIPB_012298</name>
</gene>
<protein>
    <submittedName>
        <fullName evidence="1">Uncharacterized protein</fullName>
    </submittedName>
</protein>
<dbReference type="AlphaFoldDB" id="A0A9K3GNS9"/>
<sequence length="73" mass="8680">MTDCIDPDAGMFQWMLEQSPWPFVHFCYNFFPAMLFQDAPIVLLGAYMWETFEQFTMGFMKYYCGFSSVELET</sequence>
<keyword evidence="2" id="KW-1185">Reference proteome</keyword>
<dbReference type="Proteomes" id="UP000265618">
    <property type="component" value="Unassembled WGS sequence"/>
</dbReference>
<evidence type="ECO:0000313" key="2">
    <source>
        <dbReference type="Proteomes" id="UP000265618"/>
    </source>
</evidence>
<dbReference type="EMBL" id="BDIP01005378">
    <property type="protein sequence ID" value="GIQ89742.1"/>
    <property type="molecule type" value="Genomic_DNA"/>
</dbReference>